<keyword evidence="5" id="KW-0808">Transferase</keyword>
<evidence type="ECO:0000256" key="11">
    <source>
        <dbReference type="ARBA" id="ARBA00047899"/>
    </source>
</evidence>
<keyword evidence="10" id="KW-0460">Magnesium</keyword>
<dbReference type="OrthoDB" id="50101at2157"/>
<evidence type="ECO:0000256" key="8">
    <source>
        <dbReference type="ARBA" id="ARBA00022777"/>
    </source>
</evidence>
<dbReference type="eggNOG" id="arCOG01181">
    <property type="taxonomic scope" value="Archaea"/>
</dbReference>
<dbReference type="InterPro" id="IPR018934">
    <property type="entry name" value="RIO_dom"/>
</dbReference>
<feature type="domain" description="Protein kinase" evidence="13">
    <location>
        <begin position="110"/>
        <end position="315"/>
    </location>
</feature>
<dbReference type="FunCoup" id="D9Q2N0">
    <property type="interactions" value="78"/>
</dbReference>
<dbReference type="InterPro" id="IPR011009">
    <property type="entry name" value="Kinase-like_dom_sf"/>
</dbReference>
<dbReference type="SUPFAM" id="SSF56112">
    <property type="entry name" value="Protein kinase-like (PK-like)"/>
    <property type="match status" value="1"/>
</dbReference>
<dbReference type="InterPro" id="IPR036388">
    <property type="entry name" value="WH-like_DNA-bd_sf"/>
</dbReference>
<evidence type="ECO:0000256" key="2">
    <source>
        <dbReference type="ARBA" id="ARBA00009196"/>
    </source>
</evidence>
<protein>
    <recommendedName>
        <fullName evidence="3">non-specific serine/threonine protein kinase</fullName>
        <ecNumber evidence="3">2.7.11.1</ecNumber>
    </recommendedName>
</protein>
<dbReference type="KEGG" id="asc:ASAC_1163"/>
<dbReference type="SUPFAM" id="SSF46785">
    <property type="entry name" value="Winged helix' DNA-binding domain"/>
    <property type="match status" value="1"/>
</dbReference>
<keyword evidence="6" id="KW-0479">Metal-binding</keyword>
<evidence type="ECO:0000256" key="5">
    <source>
        <dbReference type="ARBA" id="ARBA00022679"/>
    </source>
</evidence>
<dbReference type="STRING" id="666510.ASAC_1163"/>
<dbReference type="InterPro" id="IPR036390">
    <property type="entry name" value="WH_DNA-bd_sf"/>
</dbReference>
<dbReference type="Gene3D" id="1.10.10.10">
    <property type="entry name" value="Winged helix-like DNA-binding domain superfamily/Winged helix DNA-binding domain"/>
    <property type="match status" value="1"/>
</dbReference>
<evidence type="ECO:0000256" key="3">
    <source>
        <dbReference type="ARBA" id="ARBA00012513"/>
    </source>
</evidence>
<dbReference type="HOGENOM" id="CLU_018693_1_0_2"/>
<dbReference type="PROSITE" id="PS50011">
    <property type="entry name" value="PROTEIN_KINASE_DOM"/>
    <property type="match status" value="1"/>
</dbReference>
<dbReference type="GeneID" id="9499414"/>
<comment type="catalytic activity">
    <reaction evidence="12">
        <text>L-seryl-[protein] + ATP = O-phospho-L-seryl-[protein] + ADP + H(+)</text>
        <dbReference type="Rhea" id="RHEA:17989"/>
        <dbReference type="Rhea" id="RHEA-COMP:9863"/>
        <dbReference type="Rhea" id="RHEA-COMP:11604"/>
        <dbReference type="ChEBI" id="CHEBI:15378"/>
        <dbReference type="ChEBI" id="CHEBI:29999"/>
        <dbReference type="ChEBI" id="CHEBI:30616"/>
        <dbReference type="ChEBI" id="CHEBI:83421"/>
        <dbReference type="ChEBI" id="CHEBI:456216"/>
        <dbReference type="EC" id="2.7.11.1"/>
    </reaction>
</comment>
<evidence type="ECO:0000256" key="7">
    <source>
        <dbReference type="ARBA" id="ARBA00022741"/>
    </source>
</evidence>
<evidence type="ECO:0000256" key="4">
    <source>
        <dbReference type="ARBA" id="ARBA00022527"/>
    </source>
</evidence>
<dbReference type="AlphaFoldDB" id="D9Q2N0"/>
<evidence type="ECO:0000256" key="6">
    <source>
        <dbReference type="ARBA" id="ARBA00022723"/>
    </source>
</evidence>
<dbReference type="RefSeq" id="WP_013267080.1">
    <property type="nucleotide sequence ID" value="NC_014374.1"/>
</dbReference>
<dbReference type="SMART" id="SM00090">
    <property type="entry name" value="RIO"/>
    <property type="match status" value="1"/>
</dbReference>
<dbReference type="Pfam" id="PF09202">
    <property type="entry name" value="Rio2_N"/>
    <property type="match status" value="1"/>
</dbReference>
<dbReference type="GO" id="GO:0005524">
    <property type="term" value="F:ATP binding"/>
    <property type="evidence" value="ECO:0007669"/>
    <property type="project" value="UniProtKB-KW"/>
</dbReference>
<keyword evidence="7" id="KW-0547">Nucleotide-binding</keyword>
<evidence type="ECO:0000256" key="9">
    <source>
        <dbReference type="ARBA" id="ARBA00022840"/>
    </source>
</evidence>
<keyword evidence="8 14" id="KW-0418">Kinase</keyword>
<evidence type="ECO:0000256" key="12">
    <source>
        <dbReference type="ARBA" id="ARBA00048679"/>
    </source>
</evidence>
<keyword evidence="4" id="KW-0723">Serine/threonine-protein kinase</keyword>
<keyword evidence="9" id="KW-0067">ATP-binding</keyword>
<evidence type="ECO:0000259" key="13">
    <source>
        <dbReference type="PROSITE" id="PS50011"/>
    </source>
</evidence>
<dbReference type="GO" id="GO:0004674">
    <property type="term" value="F:protein serine/threonine kinase activity"/>
    <property type="evidence" value="ECO:0007669"/>
    <property type="project" value="UniProtKB-KW"/>
</dbReference>
<evidence type="ECO:0000256" key="10">
    <source>
        <dbReference type="ARBA" id="ARBA00022842"/>
    </source>
</evidence>
<dbReference type="EC" id="2.7.11.1" evidence="3"/>
<dbReference type="Gene3D" id="1.10.510.10">
    <property type="entry name" value="Transferase(Phosphotransferase) domain 1"/>
    <property type="match status" value="1"/>
</dbReference>
<organism evidence="14 15">
    <name type="scientific">Acidilobus saccharovorans (strain DSM 16705 / JCM 18335 / VKM B-2471 / 345-15)</name>
    <dbReference type="NCBI Taxonomy" id="666510"/>
    <lineage>
        <taxon>Archaea</taxon>
        <taxon>Thermoproteota</taxon>
        <taxon>Thermoprotei</taxon>
        <taxon>Acidilobales</taxon>
        <taxon>Acidilobaceae</taxon>
        <taxon>Acidilobus</taxon>
    </lineage>
</organism>
<gene>
    <name evidence="14" type="ordered locus">ASAC_1163</name>
</gene>
<accession>D9Q2N0</accession>
<dbReference type="GO" id="GO:0005829">
    <property type="term" value="C:cytosol"/>
    <property type="evidence" value="ECO:0007669"/>
    <property type="project" value="TreeGrafter"/>
</dbReference>
<dbReference type="Pfam" id="PF01163">
    <property type="entry name" value="RIO1"/>
    <property type="match status" value="1"/>
</dbReference>
<comment type="cofactor">
    <cofactor evidence="1">
        <name>Mg(2+)</name>
        <dbReference type="ChEBI" id="CHEBI:18420"/>
    </cofactor>
</comment>
<evidence type="ECO:0000256" key="1">
    <source>
        <dbReference type="ARBA" id="ARBA00001946"/>
    </source>
</evidence>
<proteinExistence type="inferred from homology"/>
<dbReference type="GO" id="GO:0030688">
    <property type="term" value="C:preribosome, small subunit precursor"/>
    <property type="evidence" value="ECO:0007669"/>
    <property type="project" value="TreeGrafter"/>
</dbReference>
<dbReference type="GO" id="GO:0030490">
    <property type="term" value="P:maturation of SSU-rRNA"/>
    <property type="evidence" value="ECO:0007669"/>
    <property type="project" value="TreeGrafter"/>
</dbReference>
<evidence type="ECO:0000313" key="15">
    <source>
        <dbReference type="Proteomes" id="UP000000346"/>
    </source>
</evidence>
<sequence>MLKLFRLPIKAEAVLPTLTLNDRIRAIDDVSRELLISIYRMHRKFSFVPISVIEAVSKVPHELTVKALSGLTDSGLLRSKIVSGEHAYQLTFAGLDVLSVVRLIRRGVIERVGDKVGVGKESDVYLAWTPSGSPVSLKFHKEGARSFRTLAKKRSYGRVLERAQWIDVAIESAGRELRALVMVSRMGGLVPKPITSELHCVVTEYLDGTELISYRALSREQALKVLDDVINTVTIAFKEVGIVHGDLSPYNIMVVQKNDDINGYIIDWPQYIDASDPRAREALMEDLRRLASYFNKSFGLELSAEDLIRRVVGNG</sequence>
<dbReference type="PANTHER" id="PTHR45852">
    <property type="entry name" value="SER/THR-PROTEIN KINASE RIO2"/>
    <property type="match status" value="1"/>
</dbReference>
<dbReference type="EMBL" id="CP001742">
    <property type="protein sequence ID" value="ADL19568.1"/>
    <property type="molecule type" value="Genomic_DNA"/>
</dbReference>
<name>D9Q2N0_ACIS3</name>
<reference evidence="14 15" key="1">
    <citation type="journal article" date="2010" name="Appl. Environ. Microbiol.">
        <title>The genome sequence of the crenarchaeon Acidilobus saccharovorans supports a new order, Acidilobales, and suggests an important ecological role in terrestrial acidic hot springs.</title>
        <authorList>
            <person name="Mardanov A.V."/>
            <person name="Svetlitchnyi V.A."/>
            <person name="Beletsky A.V."/>
            <person name="Prokofeva M.I."/>
            <person name="Bonch-Osmolovskaya E.A."/>
            <person name="Ravin N.V."/>
            <person name="Skryabin K.G."/>
        </authorList>
    </citation>
    <scope>NUCLEOTIDE SEQUENCE [LARGE SCALE GENOMIC DNA]</scope>
    <source>
        <strain evidence="15">DSM 16705 / JCM 18335 / VKM B-2471 / 345-15</strain>
    </source>
</reference>
<dbReference type="PANTHER" id="PTHR45852:SF1">
    <property type="entry name" value="SERINE_THREONINE-PROTEIN KINASE RIO2"/>
    <property type="match status" value="1"/>
</dbReference>
<evidence type="ECO:0000313" key="14">
    <source>
        <dbReference type="EMBL" id="ADL19568.1"/>
    </source>
</evidence>
<dbReference type="InterPro" id="IPR015285">
    <property type="entry name" value="RIO2_wHTH_N"/>
</dbReference>
<dbReference type="Gene3D" id="3.30.200.20">
    <property type="entry name" value="Phosphorylase Kinase, domain 1"/>
    <property type="match status" value="1"/>
</dbReference>
<dbReference type="InterPro" id="IPR000719">
    <property type="entry name" value="Prot_kinase_dom"/>
</dbReference>
<keyword evidence="15" id="KW-1185">Reference proteome</keyword>
<dbReference type="Proteomes" id="UP000000346">
    <property type="component" value="Chromosome"/>
</dbReference>
<comment type="similarity">
    <text evidence="2">Belongs to the protein kinase superfamily. RIO-type Ser/Thr kinase family.</text>
</comment>
<dbReference type="InterPro" id="IPR000687">
    <property type="entry name" value="RIO_kinase"/>
</dbReference>
<dbReference type="GO" id="GO:0046872">
    <property type="term" value="F:metal ion binding"/>
    <property type="evidence" value="ECO:0007669"/>
    <property type="project" value="UniProtKB-KW"/>
</dbReference>
<comment type="catalytic activity">
    <reaction evidence="11">
        <text>L-threonyl-[protein] + ATP = O-phospho-L-threonyl-[protein] + ADP + H(+)</text>
        <dbReference type="Rhea" id="RHEA:46608"/>
        <dbReference type="Rhea" id="RHEA-COMP:11060"/>
        <dbReference type="Rhea" id="RHEA-COMP:11605"/>
        <dbReference type="ChEBI" id="CHEBI:15378"/>
        <dbReference type="ChEBI" id="CHEBI:30013"/>
        <dbReference type="ChEBI" id="CHEBI:30616"/>
        <dbReference type="ChEBI" id="CHEBI:61977"/>
        <dbReference type="ChEBI" id="CHEBI:456216"/>
        <dbReference type="EC" id="2.7.11.1"/>
    </reaction>
</comment>
<dbReference type="InParanoid" id="D9Q2N0"/>